<keyword evidence="3" id="KW-1185">Reference proteome</keyword>
<dbReference type="InterPro" id="IPR036621">
    <property type="entry name" value="Anticodon-bd_dom_sf"/>
</dbReference>
<dbReference type="Gene3D" id="3.40.50.800">
    <property type="entry name" value="Anticodon-binding domain"/>
    <property type="match status" value="1"/>
</dbReference>
<gene>
    <name evidence="2" type="ORF">GE061_004447</name>
</gene>
<dbReference type="SUPFAM" id="SSF52954">
    <property type="entry name" value="Class II aaRS ABD-related"/>
    <property type="match status" value="1"/>
</dbReference>
<dbReference type="AlphaFoldDB" id="A0A6A4J3I9"/>
<evidence type="ECO:0000313" key="2">
    <source>
        <dbReference type="EMBL" id="KAF6202050.1"/>
    </source>
</evidence>
<comment type="caution">
    <text evidence="2">The sequence shown here is derived from an EMBL/GenBank/DDBJ whole genome shotgun (WGS) entry which is preliminary data.</text>
</comment>
<dbReference type="EMBL" id="WIXP02000012">
    <property type="protein sequence ID" value="KAF6202050.1"/>
    <property type="molecule type" value="Genomic_DNA"/>
</dbReference>
<sequence length="116" mass="13065">MSFFQEGSNEYSAATKIMAELYETLNQIPHLKEDIVIDDRNKLTIGKRVVHSQKTGYPYILVVGRKCLQDPPEIEIIEQAPNAAPFTHSLPFPELVDYFTRRVQGSNGDDAIKANA</sequence>
<organism evidence="2 3">
    <name type="scientific">Apolygus lucorum</name>
    <name type="common">Small green plant bug</name>
    <name type="synonym">Lygocoris lucorum</name>
    <dbReference type="NCBI Taxonomy" id="248454"/>
    <lineage>
        <taxon>Eukaryota</taxon>
        <taxon>Metazoa</taxon>
        <taxon>Ecdysozoa</taxon>
        <taxon>Arthropoda</taxon>
        <taxon>Hexapoda</taxon>
        <taxon>Insecta</taxon>
        <taxon>Pterygota</taxon>
        <taxon>Neoptera</taxon>
        <taxon>Paraneoptera</taxon>
        <taxon>Hemiptera</taxon>
        <taxon>Heteroptera</taxon>
        <taxon>Panheteroptera</taxon>
        <taxon>Cimicomorpha</taxon>
        <taxon>Miridae</taxon>
        <taxon>Mirini</taxon>
        <taxon>Apolygus</taxon>
    </lineage>
</organism>
<dbReference type="Pfam" id="PF03129">
    <property type="entry name" value="HGTP_anticodon"/>
    <property type="match status" value="1"/>
</dbReference>
<name>A0A6A4J3I9_APOLU</name>
<evidence type="ECO:0000313" key="3">
    <source>
        <dbReference type="Proteomes" id="UP000466442"/>
    </source>
</evidence>
<feature type="domain" description="Anticodon-binding" evidence="1">
    <location>
        <begin position="17"/>
        <end position="75"/>
    </location>
</feature>
<proteinExistence type="predicted"/>
<evidence type="ECO:0000259" key="1">
    <source>
        <dbReference type="Pfam" id="PF03129"/>
    </source>
</evidence>
<protein>
    <recommendedName>
        <fullName evidence="1">Anticodon-binding domain-containing protein</fullName>
    </recommendedName>
</protein>
<dbReference type="InterPro" id="IPR004154">
    <property type="entry name" value="Anticodon-bd"/>
</dbReference>
<accession>A0A6A4J3I9</accession>
<reference evidence="2" key="1">
    <citation type="journal article" date="2021" name="Mol. Ecol. Resour.">
        <title>Apolygus lucorum genome provides insights into omnivorousness and mesophyll feeding.</title>
        <authorList>
            <person name="Liu Y."/>
            <person name="Liu H."/>
            <person name="Wang H."/>
            <person name="Huang T."/>
            <person name="Liu B."/>
            <person name="Yang B."/>
            <person name="Yin L."/>
            <person name="Li B."/>
            <person name="Zhang Y."/>
            <person name="Zhang S."/>
            <person name="Jiang F."/>
            <person name="Zhang X."/>
            <person name="Ren Y."/>
            <person name="Wang B."/>
            <person name="Wang S."/>
            <person name="Lu Y."/>
            <person name="Wu K."/>
            <person name="Fan W."/>
            <person name="Wang G."/>
        </authorList>
    </citation>
    <scope>NUCLEOTIDE SEQUENCE</scope>
    <source>
        <strain evidence="2">12Hb</strain>
    </source>
</reference>
<dbReference type="OrthoDB" id="7459691at2759"/>
<dbReference type="Proteomes" id="UP000466442">
    <property type="component" value="Linkage Group LG12"/>
</dbReference>